<sequence length="270" mass="30483">MSRRRPQVENSSLLRPLLKIAARPTTGLGSLGLFNRTTGAHSRQHQPDLSTLLHALLDRPNSNLITSPQPIPSLGPIPVTSRISVDVVKDPEARRRLSVHHKIQRSGKQDVTAKILRRHASTRHHQQKEKKIYKQSKERGGEMGDRSEIPGFSGASNRIFDLQQPPQVPRRPKPRDVEKSHNYETYYSLPPPALPSQPKPLFMEPQPSTTNSSGFPFASGPIPTGPFRLSSIPENEAADTFEEWQQIALRRQKGRRRTTRPRLSSDYDIE</sequence>
<feature type="compositionally biased region" description="Basic residues" evidence="1">
    <location>
        <begin position="250"/>
        <end position="260"/>
    </location>
</feature>
<evidence type="ECO:0000256" key="1">
    <source>
        <dbReference type="SAM" id="MobiDB-lite"/>
    </source>
</evidence>
<dbReference type="AlphaFoldDB" id="A0A2A2LA99"/>
<proteinExistence type="predicted"/>
<reference evidence="2 3" key="1">
    <citation type="journal article" date="2017" name="Curr. Biol.">
        <title>Genome architecture and evolution of a unichromosomal asexual nematode.</title>
        <authorList>
            <person name="Fradin H."/>
            <person name="Zegar C."/>
            <person name="Gutwein M."/>
            <person name="Lucas J."/>
            <person name="Kovtun M."/>
            <person name="Corcoran D."/>
            <person name="Baugh L.R."/>
            <person name="Kiontke K."/>
            <person name="Gunsalus K."/>
            <person name="Fitch D.H."/>
            <person name="Piano F."/>
        </authorList>
    </citation>
    <scope>NUCLEOTIDE SEQUENCE [LARGE SCALE GENOMIC DNA]</scope>
    <source>
        <strain evidence="2">PF1309</strain>
    </source>
</reference>
<keyword evidence="3" id="KW-1185">Reference proteome</keyword>
<feature type="region of interest" description="Disordered" evidence="1">
    <location>
        <begin position="249"/>
        <end position="270"/>
    </location>
</feature>
<dbReference type="EMBL" id="LIAE01006982">
    <property type="protein sequence ID" value="PAV83211.1"/>
    <property type="molecule type" value="Genomic_DNA"/>
</dbReference>
<comment type="caution">
    <text evidence="2">The sequence shown here is derived from an EMBL/GenBank/DDBJ whole genome shotgun (WGS) entry which is preliminary data.</text>
</comment>
<dbReference type="Proteomes" id="UP000218231">
    <property type="component" value="Unassembled WGS sequence"/>
</dbReference>
<organism evidence="2 3">
    <name type="scientific">Diploscapter pachys</name>
    <dbReference type="NCBI Taxonomy" id="2018661"/>
    <lineage>
        <taxon>Eukaryota</taxon>
        <taxon>Metazoa</taxon>
        <taxon>Ecdysozoa</taxon>
        <taxon>Nematoda</taxon>
        <taxon>Chromadorea</taxon>
        <taxon>Rhabditida</taxon>
        <taxon>Rhabditina</taxon>
        <taxon>Rhabditomorpha</taxon>
        <taxon>Rhabditoidea</taxon>
        <taxon>Rhabditidae</taxon>
        <taxon>Diploscapter</taxon>
    </lineage>
</organism>
<evidence type="ECO:0000313" key="3">
    <source>
        <dbReference type="Proteomes" id="UP000218231"/>
    </source>
</evidence>
<feature type="compositionally biased region" description="Basic and acidic residues" evidence="1">
    <location>
        <begin position="129"/>
        <end position="148"/>
    </location>
</feature>
<feature type="compositionally biased region" description="Basic residues" evidence="1">
    <location>
        <begin position="118"/>
        <end position="128"/>
    </location>
</feature>
<protein>
    <submittedName>
        <fullName evidence="2">Uncharacterized protein</fullName>
    </submittedName>
</protein>
<feature type="region of interest" description="Disordered" evidence="1">
    <location>
        <begin position="118"/>
        <end position="231"/>
    </location>
</feature>
<gene>
    <name evidence="2" type="ORF">WR25_03471</name>
</gene>
<feature type="compositionally biased region" description="Pro residues" evidence="1">
    <location>
        <begin position="189"/>
        <end position="198"/>
    </location>
</feature>
<accession>A0A2A2LA99</accession>
<name>A0A2A2LA99_9BILA</name>
<evidence type="ECO:0000313" key="2">
    <source>
        <dbReference type="EMBL" id="PAV83211.1"/>
    </source>
</evidence>